<sequence length="460" mass="50666">MDNLITSLESKLSTGARILVSPEAPDFKASMERWSNLDVKVPFAIVQPTEERDIVATVQAALQAGIPFVPASGGHSPWSTIGQEGVIIDLSRYKGVSVDTSSYEATVKGGALMKELQTTLHPYKRFTAVGNGNTVGVIPYYLGGGISIYTPLIGYGSENIISAKLVTANGELVTASATENSELLWALRGAGQFFGLVTELTIKTYPYSLLGNDDGQRMCGSYIFLPDKIDEVCAALEKIFEEDQYATAGHFMVVQAPPEMKAQMLLVAPQVFCSSAEAAKLFQPLVDIGPLQQGLFPSTFDKHSDQLDWVCTKGDFKRFTQNGLLGGWNRDHFKKLVQLHAELAEKRPDAARSGYTVEWHSPCKAQREPESSFGNEKVDFWLNVLSWYTDAASHEFVAAMDKKAQDATRVGTHEADFVSYTNCSREDPLKYRYKGAERIAKLKALKKQYDPTGVFTQQLL</sequence>
<dbReference type="InterPro" id="IPR050416">
    <property type="entry name" value="FAD-linked_Oxidoreductase"/>
</dbReference>
<protein>
    <submittedName>
        <fullName evidence="6">FAD binding domain-containing protein</fullName>
    </submittedName>
</protein>
<organism evidence="6 7">
    <name type="scientific">Apiospora saccharicola</name>
    <dbReference type="NCBI Taxonomy" id="335842"/>
    <lineage>
        <taxon>Eukaryota</taxon>
        <taxon>Fungi</taxon>
        <taxon>Dikarya</taxon>
        <taxon>Ascomycota</taxon>
        <taxon>Pezizomycotina</taxon>
        <taxon>Sordariomycetes</taxon>
        <taxon>Xylariomycetidae</taxon>
        <taxon>Amphisphaeriales</taxon>
        <taxon>Apiosporaceae</taxon>
        <taxon>Apiospora</taxon>
    </lineage>
</organism>
<dbReference type="Gene3D" id="3.40.462.20">
    <property type="match status" value="1"/>
</dbReference>
<evidence type="ECO:0000313" key="7">
    <source>
        <dbReference type="Proteomes" id="UP001446871"/>
    </source>
</evidence>
<dbReference type="InterPro" id="IPR016166">
    <property type="entry name" value="FAD-bd_PCMH"/>
</dbReference>
<dbReference type="Proteomes" id="UP001446871">
    <property type="component" value="Unassembled WGS sequence"/>
</dbReference>
<dbReference type="InterPro" id="IPR016169">
    <property type="entry name" value="FAD-bd_PCMH_sub2"/>
</dbReference>
<evidence type="ECO:0000313" key="6">
    <source>
        <dbReference type="EMBL" id="KAK8077712.1"/>
    </source>
</evidence>
<dbReference type="Gene3D" id="3.30.465.10">
    <property type="match status" value="1"/>
</dbReference>
<dbReference type="EMBL" id="JAQQWM010000002">
    <property type="protein sequence ID" value="KAK8077712.1"/>
    <property type="molecule type" value="Genomic_DNA"/>
</dbReference>
<evidence type="ECO:0000256" key="3">
    <source>
        <dbReference type="ARBA" id="ARBA00022827"/>
    </source>
</evidence>
<proteinExistence type="inferred from homology"/>
<dbReference type="PROSITE" id="PS51387">
    <property type="entry name" value="FAD_PCMH"/>
    <property type="match status" value="1"/>
</dbReference>
<keyword evidence="4" id="KW-0560">Oxidoreductase</keyword>
<evidence type="ECO:0000256" key="2">
    <source>
        <dbReference type="ARBA" id="ARBA00022630"/>
    </source>
</evidence>
<comment type="similarity">
    <text evidence="1">Belongs to the oxygen-dependent FAD-linked oxidoreductase family.</text>
</comment>
<dbReference type="Pfam" id="PF01565">
    <property type="entry name" value="FAD_binding_4"/>
    <property type="match status" value="1"/>
</dbReference>
<name>A0ABR1W2P4_9PEZI</name>
<feature type="domain" description="FAD-binding PCMH-type" evidence="5">
    <location>
        <begin position="38"/>
        <end position="207"/>
    </location>
</feature>
<accession>A0ABR1W2P4</accession>
<dbReference type="PANTHER" id="PTHR42973">
    <property type="entry name" value="BINDING OXIDOREDUCTASE, PUTATIVE (AFU_ORTHOLOGUE AFUA_1G17690)-RELATED"/>
    <property type="match status" value="1"/>
</dbReference>
<dbReference type="InterPro" id="IPR036318">
    <property type="entry name" value="FAD-bd_PCMH-like_sf"/>
</dbReference>
<evidence type="ECO:0000259" key="5">
    <source>
        <dbReference type="PROSITE" id="PS51387"/>
    </source>
</evidence>
<comment type="caution">
    <text evidence="6">The sequence shown here is derived from an EMBL/GenBank/DDBJ whole genome shotgun (WGS) entry which is preliminary data.</text>
</comment>
<evidence type="ECO:0000256" key="1">
    <source>
        <dbReference type="ARBA" id="ARBA00005466"/>
    </source>
</evidence>
<keyword evidence="3" id="KW-0274">FAD</keyword>
<keyword evidence="7" id="KW-1185">Reference proteome</keyword>
<dbReference type="InterPro" id="IPR006094">
    <property type="entry name" value="Oxid_FAD_bind_N"/>
</dbReference>
<gene>
    <name evidence="6" type="ORF">PG996_003882</name>
</gene>
<dbReference type="SUPFAM" id="SSF56176">
    <property type="entry name" value="FAD-binding/transporter-associated domain-like"/>
    <property type="match status" value="1"/>
</dbReference>
<evidence type="ECO:0000256" key="4">
    <source>
        <dbReference type="ARBA" id="ARBA00023002"/>
    </source>
</evidence>
<reference evidence="6 7" key="1">
    <citation type="submission" date="2023-01" db="EMBL/GenBank/DDBJ databases">
        <title>Analysis of 21 Apiospora genomes using comparative genomics revels a genus with tremendous synthesis potential of carbohydrate active enzymes and secondary metabolites.</title>
        <authorList>
            <person name="Sorensen T."/>
        </authorList>
    </citation>
    <scope>NUCLEOTIDE SEQUENCE [LARGE SCALE GENOMIC DNA]</scope>
    <source>
        <strain evidence="6 7">CBS 83171</strain>
    </source>
</reference>
<dbReference type="PANTHER" id="PTHR42973:SF7">
    <property type="entry name" value="FAD-BINDING PCMH-TYPE DOMAIN-CONTAINING PROTEIN"/>
    <property type="match status" value="1"/>
</dbReference>
<keyword evidence="2" id="KW-0285">Flavoprotein</keyword>